<name>A0A371CG00_YARLL</name>
<reference evidence="2 3" key="1">
    <citation type="submission" date="2018-07" db="EMBL/GenBank/DDBJ databases">
        <title>Draft Genome Assemblies for Five Robust Yarrowia lipolytica Strains Exhibiting High Lipid Production and Pentose Sugar Utilization and Sugar Alcohol Secretion from Undetoxified Lignocellulosic Biomass Hydrolysates.</title>
        <authorList>
            <consortium name="DOE Joint Genome Institute"/>
            <person name="Walker C."/>
            <person name="Ryu S."/>
            <person name="Na H."/>
            <person name="Zane M."/>
            <person name="LaButti K."/>
            <person name="Lipzen A."/>
            <person name="Haridas S."/>
            <person name="Barry K."/>
            <person name="Grigoriev I.V."/>
            <person name="Quarterman J."/>
            <person name="Slininger P."/>
            <person name="Dien B."/>
            <person name="Trinh C.T."/>
        </authorList>
    </citation>
    <scope>NUCLEOTIDE SEQUENCE [LARGE SCALE GENOMIC DNA]</scope>
    <source>
        <strain evidence="2 3">YB392</strain>
    </source>
</reference>
<evidence type="ECO:0000313" key="3">
    <source>
        <dbReference type="Proteomes" id="UP000256601"/>
    </source>
</evidence>
<accession>A0A371CG00</accession>
<keyword evidence="1" id="KW-0732">Signal</keyword>
<evidence type="ECO:0000313" key="2">
    <source>
        <dbReference type="EMBL" id="RDW29224.1"/>
    </source>
</evidence>
<proteinExistence type="predicted"/>
<feature type="signal peptide" evidence="1">
    <location>
        <begin position="1"/>
        <end position="16"/>
    </location>
</feature>
<dbReference type="EMBL" id="KZ857324">
    <property type="protein sequence ID" value="RDW29224.1"/>
    <property type="molecule type" value="Genomic_DNA"/>
</dbReference>
<dbReference type="AlphaFoldDB" id="A0A371CG00"/>
<evidence type="ECO:0000256" key="1">
    <source>
        <dbReference type="SAM" id="SignalP"/>
    </source>
</evidence>
<sequence>MTWWIGGFRSTSLCLGGSGSLQLLAELSNRYMTRPKSAAKVQSKKMAHHNFWYNYGAICNVLSVSRLSNKM</sequence>
<dbReference type="Proteomes" id="UP000256601">
    <property type="component" value="Unassembled WGS sequence"/>
</dbReference>
<organism evidence="2 3">
    <name type="scientific">Yarrowia lipolytica</name>
    <name type="common">Candida lipolytica</name>
    <dbReference type="NCBI Taxonomy" id="4952"/>
    <lineage>
        <taxon>Eukaryota</taxon>
        <taxon>Fungi</taxon>
        <taxon>Dikarya</taxon>
        <taxon>Ascomycota</taxon>
        <taxon>Saccharomycotina</taxon>
        <taxon>Dipodascomycetes</taxon>
        <taxon>Dipodascales</taxon>
        <taxon>Dipodascales incertae sedis</taxon>
        <taxon>Yarrowia</taxon>
    </lineage>
</organism>
<feature type="chain" id="PRO_5030068686" evidence="1">
    <location>
        <begin position="17"/>
        <end position="71"/>
    </location>
</feature>
<protein>
    <submittedName>
        <fullName evidence="2">Uncharacterized protein</fullName>
    </submittedName>
</protein>
<gene>
    <name evidence="2" type="ORF">B0I71DRAFT_442</name>
</gene>